<accession>A0A917QUV7</accession>
<reference evidence="1" key="1">
    <citation type="journal article" date="2014" name="Int. J. Syst. Evol. Microbiol.">
        <title>Complete genome sequence of Corynebacterium casei LMG S-19264T (=DSM 44701T), isolated from a smear-ripened cheese.</title>
        <authorList>
            <consortium name="US DOE Joint Genome Institute (JGI-PGF)"/>
            <person name="Walter F."/>
            <person name="Albersmeier A."/>
            <person name="Kalinowski J."/>
            <person name="Ruckert C."/>
        </authorList>
    </citation>
    <scope>NUCLEOTIDE SEQUENCE</scope>
    <source>
        <strain evidence="1">CGMCC 4.7278</strain>
    </source>
</reference>
<proteinExistence type="predicted"/>
<dbReference type="AlphaFoldDB" id="A0A917QUV7"/>
<comment type="caution">
    <text evidence="1">The sequence shown here is derived from an EMBL/GenBank/DDBJ whole genome shotgun (WGS) entry which is preliminary data.</text>
</comment>
<sequence length="83" mass="8736">MRGRRQPPPAKSGIGLGGKLVVLLVLGWVAVGLVAAGQRHYFSQLPKECADWATIAVTAAAGPTNYIGLNPRVTECEVPQPSQ</sequence>
<keyword evidence="2" id="KW-1185">Reference proteome</keyword>
<gene>
    <name evidence="1" type="ORF">GCM10011591_47130</name>
</gene>
<name>A0A917QUV7_9NOCA</name>
<reference evidence="1" key="2">
    <citation type="submission" date="2020-09" db="EMBL/GenBank/DDBJ databases">
        <authorList>
            <person name="Sun Q."/>
            <person name="Zhou Y."/>
        </authorList>
    </citation>
    <scope>NUCLEOTIDE SEQUENCE</scope>
    <source>
        <strain evidence="1">CGMCC 4.7278</strain>
    </source>
</reference>
<dbReference type="Proteomes" id="UP000612956">
    <property type="component" value="Unassembled WGS sequence"/>
</dbReference>
<protein>
    <submittedName>
        <fullName evidence="1">Uncharacterized protein</fullName>
    </submittedName>
</protein>
<dbReference type="RefSeq" id="WP_188831270.1">
    <property type="nucleotide sequence ID" value="NZ_BMMW01000008.1"/>
</dbReference>
<evidence type="ECO:0000313" key="2">
    <source>
        <dbReference type="Proteomes" id="UP000612956"/>
    </source>
</evidence>
<organism evidence="1 2">
    <name type="scientific">Nocardia camponoti</name>
    <dbReference type="NCBI Taxonomy" id="1616106"/>
    <lineage>
        <taxon>Bacteria</taxon>
        <taxon>Bacillati</taxon>
        <taxon>Actinomycetota</taxon>
        <taxon>Actinomycetes</taxon>
        <taxon>Mycobacteriales</taxon>
        <taxon>Nocardiaceae</taxon>
        <taxon>Nocardia</taxon>
    </lineage>
</organism>
<dbReference type="EMBL" id="BMMW01000008">
    <property type="protein sequence ID" value="GGK69563.1"/>
    <property type="molecule type" value="Genomic_DNA"/>
</dbReference>
<evidence type="ECO:0000313" key="1">
    <source>
        <dbReference type="EMBL" id="GGK69563.1"/>
    </source>
</evidence>